<protein>
    <recommendedName>
        <fullName evidence="3">DNA2/NAM7 helicase helicase domain-containing protein</fullName>
    </recommendedName>
</protein>
<proteinExistence type="predicted"/>
<keyword evidence="2" id="KW-1185">Reference proteome</keyword>
<dbReference type="InterPro" id="IPR027417">
    <property type="entry name" value="P-loop_NTPase"/>
</dbReference>
<accession>A0A164M6W0</accession>
<dbReference type="Gene3D" id="3.40.50.300">
    <property type="entry name" value="P-loop containing nucleotide triphosphate hydrolases"/>
    <property type="match status" value="1"/>
</dbReference>
<dbReference type="EMBL" id="KV419505">
    <property type="protein sequence ID" value="KZS86422.1"/>
    <property type="molecule type" value="Genomic_DNA"/>
</dbReference>
<gene>
    <name evidence="1" type="ORF">SISNIDRAFT_471804</name>
</gene>
<organism evidence="1 2">
    <name type="scientific">Sistotremastrum niveocremeum HHB9708</name>
    <dbReference type="NCBI Taxonomy" id="1314777"/>
    <lineage>
        <taxon>Eukaryota</taxon>
        <taxon>Fungi</taxon>
        <taxon>Dikarya</taxon>
        <taxon>Basidiomycota</taxon>
        <taxon>Agaricomycotina</taxon>
        <taxon>Agaricomycetes</taxon>
        <taxon>Sistotremastrales</taxon>
        <taxon>Sistotremastraceae</taxon>
        <taxon>Sertulicium</taxon>
        <taxon>Sertulicium niveocremeum</taxon>
    </lineage>
</organism>
<dbReference type="Proteomes" id="UP000076722">
    <property type="component" value="Unassembled WGS sequence"/>
</dbReference>
<reference evidence="1 2" key="1">
    <citation type="journal article" date="2016" name="Mol. Biol. Evol.">
        <title>Comparative Genomics of Early-Diverging Mushroom-Forming Fungi Provides Insights into the Origins of Lignocellulose Decay Capabilities.</title>
        <authorList>
            <person name="Nagy L.G."/>
            <person name="Riley R."/>
            <person name="Tritt A."/>
            <person name="Adam C."/>
            <person name="Daum C."/>
            <person name="Floudas D."/>
            <person name="Sun H."/>
            <person name="Yadav J.S."/>
            <person name="Pangilinan J."/>
            <person name="Larsson K.H."/>
            <person name="Matsuura K."/>
            <person name="Barry K."/>
            <person name="Labutti K."/>
            <person name="Kuo R."/>
            <person name="Ohm R.A."/>
            <person name="Bhattacharya S.S."/>
            <person name="Shirouzu T."/>
            <person name="Yoshinaga Y."/>
            <person name="Martin F.M."/>
            <person name="Grigoriev I.V."/>
            <person name="Hibbett D.S."/>
        </authorList>
    </citation>
    <scope>NUCLEOTIDE SEQUENCE [LARGE SCALE GENOMIC DNA]</scope>
    <source>
        <strain evidence="1 2">HHB9708</strain>
    </source>
</reference>
<evidence type="ECO:0000313" key="1">
    <source>
        <dbReference type="EMBL" id="KZS86422.1"/>
    </source>
</evidence>
<dbReference type="STRING" id="1314777.A0A164M6W0"/>
<dbReference type="AlphaFoldDB" id="A0A164M6W0"/>
<name>A0A164M6W0_9AGAM</name>
<evidence type="ECO:0008006" key="3">
    <source>
        <dbReference type="Google" id="ProtNLM"/>
    </source>
</evidence>
<sequence length="159" mass="17740">MLFQTPNPHFLRSYNTSSDSLLPWPATDGWSALSDATLFKSSCKTVGFFQAVDLTAREWFHVIVSTCISASLPFAVGLNRDHFTPIIVDEASQALTYSKKFGDQEQLGPLVRSTVAIKWGLAQSYLVKSMEPPSYDEKGYRGVSTVKSSLPERMRLQEI</sequence>
<evidence type="ECO:0000313" key="2">
    <source>
        <dbReference type="Proteomes" id="UP000076722"/>
    </source>
</evidence>